<organism evidence="1 2">
    <name type="scientific">Flavobacterium caseinilyticum</name>
    <dbReference type="NCBI Taxonomy" id="2541732"/>
    <lineage>
        <taxon>Bacteria</taxon>
        <taxon>Pseudomonadati</taxon>
        <taxon>Bacteroidota</taxon>
        <taxon>Flavobacteriia</taxon>
        <taxon>Flavobacteriales</taxon>
        <taxon>Flavobacteriaceae</taxon>
        <taxon>Flavobacterium</taxon>
    </lineage>
</organism>
<gene>
    <name evidence="1" type="ORF">E0F89_06220</name>
</gene>
<dbReference type="EMBL" id="SMFM01000002">
    <property type="protein sequence ID" value="TDD77191.1"/>
    <property type="molecule type" value="Genomic_DNA"/>
</dbReference>
<dbReference type="Proteomes" id="UP000295278">
    <property type="component" value="Unassembled WGS sequence"/>
</dbReference>
<protein>
    <submittedName>
        <fullName evidence="1">Uncharacterized protein</fullName>
    </submittedName>
</protein>
<accession>A0A4R5AVQ8</accession>
<keyword evidence="2" id="KW-1185">Reference proteome</keyword>
<proteinExistence type="predicted"/>
<name>A0A4R5AVQ8_9FLAO</name>
<sequence>MERELPEIKIEGTQYHFDINQMALLEKERPEWRLFLEDMKDCGTHYEFVYDRNSKRLDQSKTTDGISSSDIAKQIFTTVKIPQISEMDPLGMFKKYNCSFGDIRQKTDFEIMVDQKAFELRINKGLLPIIEITGHTFYVDLRMDKLRPKDDFRSQGIVFSDIESYYDGDKRTYTIPYNPKTHQFQEPDYRLITEFPKDLIAVEFPSERLLDRIGWNRKYGLDIKHGLVKQGLKMQFTAKNVPWEKTFLVDLIQSNLKIEKMLKKAAEKQQPIQPKQSKQKGRKM</sequence>
<evidence type="ECO:0000313" key="1">
    <source>
        <dbReference type="EMBL" id="TDD77191.1"/>
    </source>
</evidence>
<dbReference type="AlphaFoldDB" id="A0A4R5AVQ8"/>
<comment type="caution">
    <text evidence="1">The sequence shown here is derived from an EMBL/GenBank/DDBJ whole genome shotgun (WGS) entry which is preliminary data.</text>
</comment>
<evidence type="ECO:0000313" key="2">
    <source>
        <dbReference type="Proteomes" id="UP000295278"/>
    </source>
</evidence>
<dbReference type="OrthoDB" id="771660at2"/>
<dbReference type="RefSeq" id="WP_131908987.1">
    <property type="nucleotide sequence ID" value="NZ_SMFM01000002.1"/>
</dbReference>
<reference evidence="1 2" key="1">
    <citation type="submission" date="2019-03" db="EMBL/GenBank/DDBJ databases">
        <title>Flavobacterium AT-3-2 sp. nov., isolated from arctic soil.</title>
        <authorList>
            <person name="Chaudhary D.K."/>
        </authorList>
    </citation>
    <scope>NUCLEOTIDE SEQUENCE [LARGE SCALE GENOMIC DNA]</scope>
    <source>
        <strain evidence="1 2">AT-3-2</strain>
    </source>
</reference>